<gene>
    <name evidence="6" type="primary">gsiA_7</name>
    <name evidence="6" type="ORF">NCTC13150_01696</name>
</gene>
<name>A0A8H2QSN9_9FIRM</name>
<feature type="domain" description="ABC transporter" evidence="5">
    <location>
        <begin position="4"/>
        <end position="248"/>
    </location>
</feature>
<proteinExistence type="inferred from homology"/>
<dbReference type="InterPro" id="IPR003439">
    <property type="entry name" value="ABC_transporter-like_ATP-bd"/>
</dbReference>
<comment type="caution">
    <text evidence="6">The sequence shown here is derived from an EMBL/GenBank/DDBJ whole genome shotgun (WGS) entry which is preliminary data.</text>
</comment>
<evidence type="ECO:0000256" key="4">
    <source>
        <dbReference type="ARBA" id="ARBA00022840"/>
    </source>
</evidence>
<evidence type="ECO:0000313" key="6">
    <source>
        <dbReference type="EMBL" id="VFB17111.1"/>
    </source>
</evidence>
<dbReference type="Pfam" id="PF00005">
    <property type="entry name" value="ABC_tran"/>
    <property type="match status" value="1"/>
</dbReference>
<sequence length="255" mass="29017">MSILEGKNIEKSYKDRTFLKTSHHQVLKDIHLELEEGEILALVGESGSGKSTLANILGFLIDPDQGEIIYKGRSLKRPLDRQDRLDIQMVFQDPFMTLHPRKTVGQSLYEPLRLHKIVQEEDIKDYLAGLLNQCGLSLDHLDRYPRALSGGQLQRLNIVRALSLKPKILIADEIITALDTPIALEIIQLLKEIRDREKISILFISHDLASVRRIADRILVMKDGEILERGQTQEIFQAPKNAYTKKLLASIPRLS</sequence>
<dbReference type="EC" id="3.6.3.-" evidence="6"/>
<comment type="similarity">
    <text evidence="1">Belongs to the ABC transporter superfamily.</text>
</comment>
<dbReference type="PROSITE" id="PS50893">
    <property type="entry name" value="ABC_TRANSPORTER_2"/>
    <property type="match status" value="1"/>
</dbReference>
<keyword evidence="4 6" id="KW-0067">ATP-binding</keyword>
<dbReference type="GO" id="GO:0016887">
    <property type="term" value="F:ATP hydrolysis activity"/>
    <property type="evidence" value="ECO:0007669"/>
    <property type="project" value="InterPro"/>
</dbReference>
<keyword evidence="2" id="KW-0813">Transport</keyword>
<keyword evidence="6" id="KW-0378">Hydrolase</keyword>
<dbReference type="AlphaFoldDB" id="A0A8H2QSN9"/>
<dbReference type="PANTHER" id="PTHR43776">
    <property type="entry name" value="TRANSPORT ATP-BINDING PROTEIN"/>
    <property type="match status" value="1"/>
</dbReference>
<dbReference type="SUPFAM" id="SSF52540">
    <property type="entry name" value="P-loop containing nucleoside triphosphate hydrolases"/>
    <property type="match status" value="1"/>
</dbReference>
<dbReference type="GO" id="GO:0005524">
    <property type="term" value="F:ATP binding"/>
    <property type="evidence" value="ECO:0007669"/>
    <property type="project" value="UniProtKB-KW"/>
</dbReference>
<accession>A0A8H2QSN9</accession>
<dbReference type="GO" id="GO:0055085">
    <property type="term" value="P:transmembrane transport"/>
    <property type="evidence" value="ECO:0007669"/>
    <property type="project" value="UniProtKB-ARBA"/>
</dbReference>
<evidence type="ECO:0000259" key="5">
    <source>
        <dbReference type="PROSITE" id="PS50893"/>
    </source>
</evidence>
<dbReference type="PROSITE" id="PS00211">
    <property type="entry name" value="ABC_TRANSPORTER_1"/>
    <property type="match status" value="1"/>
</dbReference>
<evidence type="ECO:0000313" key="7">
    <source>
        <dbReference type="Proteomes" id="UP000377798"/>
    </source>
</evidence>
<dbReference type="EMBL" id="CAACYI010000001">
    <property type="protein sequence ID" value="VFB17111.1"/>
    <property type="molecule type" value="Genomic_DNA"/>
</dbReference>
<dbReference type="SMART" id="SM00382">
    <property type="entry name" value="AAA"/>
    <property type="match status" value="1"/>
</dbReference>
<dbReference type="Gene3D" id="3.40.50.300">
    <property type="entry name" value="P-loop containing nucleotide triphosphate hydrolases"/>
    <property type="match status" value="1"/>
</dbReference>
<protein>
    <submittedName>
        <fullName evidence="6">Glutathione import ATP-binding protein GsiA</fullName>
        <ecNumber evidence="6">3.6.3.-</ecNumber>
    </submittedName>
</protein>
<evidence type="ECO:0000256" key="2">
    <source>
        <dbReference type="ARBA" id="ARBA00022448"/>
    </source>
</evidence>
<dbReference type="CDD" id="cd03257">
    <property type="entry name" value="ABC_NikE_OppD_transporters"/>
    <property type="match status" value="1"/>
</dbReference>
<dbReference type="PANTHER" id="PTHR43776:SF7">
    <property type="entry name" value="D,D-DIPEPTIDE TRANSPORT ATP-BINDING PROTEIN DDPF-RELATED"/>
    <property type="match status" value="1"/>
</dbReference>
<dbReference type="InterPro" id="IPR003593">
    <property type="entry name" value="AAA+_ATPase"/>
</dbReference>
<evidence type="ECO:0000256" key="1">
    <source>
        <dbReference type="ARBA" id="ARBA00005417"/>
    </source>
</evidence>
<dbReference type="InterPro" id="IPR017871">
    <property type="entry name" value="ABC_transporter-like_CS"/>
</dbReference>
<reference evidence="6 7" key="1">
    <citation type="submission" date="2019-02" db="EMBL/GenBank/DDBJ databases">
        <authorList>
            <consortium name="Pathogen Informatics"/>
        </authorList>
    </citation>
    <scope>NUCLEOTIDE SEQUENCE [LARGE SCALE GENOMIC DNA]</scope>
    <source>
        <strain evidence="6 7">3012STDY7089603</strain>
    </source>
</reference>
<dbReference type="InterPro" id="IPR027417">
    <property type="entry name" value="P-loop_NTPase"/>
</dbReference>
<dbReference type="Proteomes" id="UP000377798">
    <property type="component" value="Unassembled WGS sequence"/>
</dbReference>
<organism evidence="6 7">
    <name type="scientific">Urinicoccus massiliensis</name>
    <dbReference type="NCBI Taxonomy" id="1723382"/>
    <lineage>
        <taxon>Bacteria</taxon>
        <taxon>Bacillati</taxon>
        <taxon>Bacillota</taxon>
        <taxon>Tissierellia</taxon>
        <taxon>Tissierellales</taxon>
        <taxon>Peptoniphilaceae</taxon>
        <taxon>Urinicoccus</taxon>
    </lineage>
</organism>
<keyword evidence="3" id="KW-0547">Nucleotide-binding</keyword>
<dbReference type="RefSeq" id="WP_131749735.1">
    <property type="nucleotide sequence ID" value="NZ_CAACYI010000001.1"/>
</dbReference>
<keyword evidence="7" id="KW-1185">Reference proteome</keyword>
<dbReference type="InterPro" id="IPR050319">
    <property type="entry name" value="ABC_transp_ATP-bind"/>
</dbReference>
<evidence type="ECO:0000256" key="3">
    <source>
        <dbReference type="ARBA" id="ARBA00022741"/>
    </source>
</evidence>